<keyword evidence="3" id="KW-0808">Transferase</keyword>
<dbReference type="InterPro" id="IPR017441">
    <property type="entry name" value="Protein_kinase_ATP_BS"/>
</dbReference>
<dbReference type="GeneID" id="17042951"/>
<dbReference type="OrthoDB" id="193931at2759"/>
<dbReference type="PROSITE" id="PS00107">
    <property type="entry name" value="PROTEIN_KINASE_ATP"/>
    <property type="match status" value="1"/>
</dbReference>
<evidence type="ECO:0000256" key="1">
    <source>
        <dbReference type="ARBA" id="ARBA00012513"/>
    </source>
</evidence>
<dbReference type="InterPro" id="IPR000719">
    <property type="entry name" value="Prot_kinase_dom"/>
</dbReference>
<dbReference type="PANTHER" id="PTHR43895:SF32">
    <property type="entry name" value="SERINE_THREONINE-PROTEIN KINASE CHK1"/>
    <property type="match status" value="1"/>
</dbReference>
<evidence type="ECO:0000256" key="4">
    <source>
        <dbReference type="ARBA" id="ARBA00022741"/>
    </source>
</evidence>
<comment type="catalytic activity">
    <reaction evidence="7">
        <text>L-threonyl-[protein] + ATP = O-phospho-L-threonyl-[protein] + ADP + H(+)</text>
        <dbReference type="Rhea" id="RHEA:46608"/>
        <dbReference type="Rhea" id="RHEA-COMP:11060"/>
        <dbReference type="Rhea" id="RHEA-COMP:11605"/>
        <dbReference type="ChEBI" id="CHEBI:15378"/>
        <dbReference type="ChEBI" id="CHEBI:30013"/>
        <dbReference type="ChEBI" id="CHEBI:30616"/>
        <dbReference type="ChEBI" id="CHEBI:61977"/>
        <dbReference type="ChEBI" id="CHEBI:456216"/>
        <dbReference type="EC" id="2.7.11.1"/>
    </reaction>
</comment>
<evidence type="ECO:0000256" key="7">
    <source>
        <dbReference type="ARBA" id="ARBA00047899"/>
    </source>
</evidence>
<protein>
    <recommendedName>
        <fullName evidence="1">non-specific serine/threonine protein kinase</fullName>
        <ecNumber evidence="1">2.7.11.1</ecNumber>
    </recommendedName>
</protein>
<dbReference type="Proteomes" id="UP000007264">
    <property type="component" value="Unassembled WGS sequence"/>
</dbReference>
<evidence type="ECO:0000256" key="5">
    <source>
        <dbReference type="ARBA" id="ARBA00022777"/>
    </source>
</evidence>
<dbReference type="EMBL" id="AGSI01000005">
    <property type="protein sequence ID" value="EIE24950.1"/>
    <property type="molecule type" value="Genomic_DNA"/>
</dbReference>
<accession>I0Z2T1</accession>
<evidence type="ECO:0000256" key="9">
    <source>
        <dbReference type="PROSITE-ProRule" id="PRU10141"/>
    </source>
</evidence>
<name>I0Z2T1_COCSC</name>
<keyword evidence="5" id="KW-0418">Kinase</keyword>
<dbReference type="PANTHER" id="PTHR43895">
    <property type="entry name" value="CALCIUM/CALMODULIN-DEPENDENT PROTEIN KINASE KINASE-RELATED"/>
    <property type="match status" value="1"/>
</dbReference>
<dbReference type="SMART" id="SM00220">
    <property type="entry name" value="S_TKc"/>
    <property type="match status" value="1"/>
</dbReference>
<sequence>MKELFRKRVGNYFLGRTLGEGTYAKVKYGQHVDTGDIVAIKASCCVQVLDKDKLYREGMIDQIKREIAIMKDLHHPNIVDLKEVMASKDKIYMVMEFMSGGELFDKIVSEGPLDEDAARKVFQQMLDALDYCHKLGIYHRDLKPENVLLSATGEVKLSDFGLGALPESSLADGMLRTTCGTPNYVAPEVLARKGYAGGPADIWSLGVCLYVITAGALPFDEPNLGALFSKISKADYHTPAWFSEELAHLLHAILTPKPKER</sequence>
<keyword evidence="2 10" id="KW-0723">Serine/threonine-protein kinase</keyword>
<dbReference type="RefSeq" id="XP_005649494.1">
    <property type="nucleotide sequence ID" value="XM_005649437.1"/>
</dbReference>
<evidence type="ECO:0000313" key="12">
    <source>
        <dbReference type="EMBL" id="EIE24950.1"/>
    </source>
</evidence>
<dbReference type="GO" id="GO:0005524">
    <property type="term" value="F:ATP binding"/>
    <property type="evidence" value="ECO:0007669"/>
    <property type="project" value="UniProtKB-UniRule"/>
</dbReference>
<dbReference type="GO" id="GO:0007165">
    <property type="term" value="P:signal transduction"/>
    <property type="evidence" value="ECO:0007669"/>
    <property type="project" value="TreeGrafter"/>
</dbReference>
<evidence type="ECO:0000256" key="2">
    <source>
        <dbReference type="ARBA" id="ARBA00022527"/>
    </source>
</evidence>
<dbReference type="AlphaFoldDB" id="I0Z2T1"/>
<evidence type="ECO:0000256" key="6">
    <source>
        <dbReference type="ARBA" id="ARBA00022840"/>
    </source>
</evidence>
<feature type="binding site" evidence="9">
    <location>
        <position position="41"/>
    </location>
    <ligand>
        <name>ATP</name>
        <dbReference type="ChEBI" id="CHEBI:30616"/>
    </ligand>
</feature>
<keyword evidence="6 9" id="KW-0067">ATP-binding</keyword>
<dbReference type="PROSITE" id="PS00108">
    <property type="entry name" value="PROTEIN_KINASE_ST"/>
    <property type="match status" value="1"/>
</dbReference>
<dbReference type="FunFam" id="3.30.200.20:FF:000042">
    <property type="entry name" value="Aurora kinase A"/>
    <property type="match status" value="1"/>
</dbReference>
<dbReference type="SUPFAM" id="SSF56112">
    <property type="entry name" value="Protein kinase-like (PK-like)"/>
    <property type="match status" value="1"/>
</dbReference>
<dbReference type="eggNOG" id="KOG0583">
    <property type="taxonomic scope" value="Eukaryota"/>
</dbReference>
<dbReference type="Gene3D" id="1.10.510.10">
    <property type="entry name" value="Transferase(Phosphotransferase) domain 1"/>
    <property type="match status" value="1"/>
</dbReference>
<evidence type="ECO:0000256" key="8">
    <source>
        <dbReference type="ARBA" id="ARBA00048679"/>
    </source>
</evidence>
<dbReference type="STRING" id="574566.I0Z2T1"/>
<dbReference type="Pfam" id="PF00069">
    <property type="entry name" value="Pkinase"/>
    <property type="match status" value="1"/>
</dbReference>
<dbReference type="PROSITE" id="PS50011">
    <property type="entry name" value="PROTEIN_KINASE_DOM"/>
    <property type="match status" value="1"/>
</dbReference>
<dbReference type="GO" id="GO:0004674">
    <property type="term" value="F:protein serine/threonine kinase activity"/>
    <property type="evidence" value="ECO:0007669"/>
    <property type="project" value="UniProtKB-KW"/>
</dbReference>
<reference evidence="12 13" key="1">
    <citation type="journal article" date="2012" name="Genome Biol.">
        <title>The genome of the polar eukaryotic microalga coccomyxa subellipsoidea reveals traits of cold adaptation.</title>
        <authorList>
            <person name="Blanc G."/>
            <person name="Agarkova I."/>
            <person name="Grimwood J."/>
            <person name="Kuo A."/>
            <person name="Brueggeman A."/>
            <person name="Dunigan D."/>
            <person name="Gurnon J."/>
            <person name="Ladunga I."/>
            <person name="Lindquist E."/>
            <person name="Lucas S."/>
            <person name="Pangilinan J."/>
            <person name="Proschold T."/>
            <person name="Salamov A."/>
            <person name="Schmutz J."/>
            <person name="Weeks D."/>
            <person name="Yamada T."/>
            <person name="Claverie J.M."/>
            <person name="Grigoriev I."/>
            <person name="Van Etten J."/>
            <person name="Lomsadze A."/>
            <person name="Borodovsky M."/>
        </authorList>
    </citation>
    <scope>NUCLEOTIDE SEQUENCE [LARGE SCALE GENOMIC DNA]</scope>
    <source>
        <strain evidence="12 13">C-169</strain>
    </source>
</reference>
<feature type="domain" description="Protein kinase" evidence="11">
    <location>
        <begin position="12"/>
        <end position="261"/>
    </location>
</feature>
<dbReference type="InterPro" id="IPR011009">
    <property type="entry name" value="Kinase-like_dom_sf"/>
</dbReference>
<dbReference type="EC" id="2.7.11.1" evidence="1"/>
<evidence type="ECO:0000259" key="11">
    <source>
        <dbReference type="PROSITE" id="PS50011"/>
    </source>
</evidence>
<comment type="similarity">
    <text evidence="10">Belongs to the protein kinase superfamily.</text>
</comment>
<proteinExistence type="inferred from homology"/>
<evidence type="ECO:0000313" key="13">
    <source>
        <dbReference type="Proteomes" id="UP000007264"/>
    </source>
</evidence>
<keyword evidence="13" id="KW-1185">Reference proteome</keyword>
<dbReference type="KEGG" id="csl:COCSUDRAFT_14400"/>
<dbReference type="FunFam" id="1.10.510.10:FF:000571">
    <property type="entry name" value="Maternal embryonic leucine zipper kinase"/>
    <property type="match status" value="1"/>
</dbReference>
<keyword evidence="4 9" id="KW-0547">Nucleotide-binding</keyword>
<evidence type="ECO:0000256" key="10">
    <source>
        <dbReference type="RuleBase" id="RU000304"/>
    </source>
</evidence>
<dbReference type="InterPro" id="IPR008271">
    <property type="entry name" value="Ser/Thr_kinase_AS"/>
</dbReference>
<comment type="caution">
    <text evidence="12">The sequence shown here is derived from an EMBL/GenBank/DDBJ whole genome shotgun (WGS) entry which is preliminary data.</text>
</comment>
<evidence type="ECO:0000256" key="3">
    <source>
        <dbReference type="ARBA" id="ARBA00022679"/>
    </source>
</evidence>
<comment type="catalytic activity">
    <reaction evidence="8">
        <text>L-seryl-[protein] + ATP = O-phospho-L-seryl-[protein] + ADP + H(+)</text>
        <dbReference type="Rhea" id="RHEA:17989"/>
        <dbReference type="Rhea" id="RHEA-COMP:9863"/>
        <dbReference type="Rhea" id="RHEA-COMP:11604"/>
        <dbReference type="ChEBI" id="CHEBI:15378"/>
        <dbReference type="ChEBI" id="CHEBI:29999"/>
        <dbReference type="ChEBI" id="CHEBI:30616"/>
        <dbReference type="ChEBI" id="CHEBI:83421"/>
        <dbReference type="ChEBI" id="CHEBI:456216"/>
        <dbReference type="EC" id="2.7.11.1"/>
    </reaction>
</comment>
<gene>
    <name evidence="12" type="ORF">COCSUDRAFT_14400</name>
</gene>
<organism evidence="12 13">
    <name type="scientific">Coccomyxa subellipsoidea (strain C-169)</name>
    <name type="common">Green microalga</name>
    <dbReference type="NCBI Taxonomy" id="574566"/>
    <lineage>
        <taxon>Eukaryota</taxon>
        <taxon>Viridiplantae</taxon>
        <taxon>Chlorophyta</taxon>
        <taxon>core chlorophytes</taxon>
        <taxon>Trebouxiophyceae</taxon>
        <taxon>Trebouxiophyceae incertae sedis</taxon>
        <taxon>Coccomyxaceae</taxon>
        <taxon>Coccomyxa</taxon>
        <taxon>Coccomyxa subellipsoidea</taxon>
    </lineage>
</organism>